<protein>
    <submittedName>
        <fullName evidence="2">Uncharacterized protein</fullName>
    </submittedName>
</protein>
<keyword evidence="3" id="KW-1185">Reference proteome</keyword>
<dbReference type="AlphaFoldDB" id="A0AAD5GUM3"/>
<sequence>KRKDKKNTNLEKDPEYMASTGNKKSSSDPIHSHSSHELETISVLSPTNLVTNVEQTQGPKKEIVDDTTHETEEEIGEGVTRTTRGITCGKGARRVMKASKKKLPLEFNFQMMRVDAKILVFHAQVWIYFPYQL</sequence>
<organism evidence="2 3">
    <name type="scientific">Ambrosia artemisiifolia</name>
    <name type="common">Common ragweed</name>
    <dbReference type="NCBI Taxonomy" id="4212"/>
    <lineage>
        <taxon>Eukaryota</taxon>
        <taxon>Viridiplantae</taxon>
        <taxon>Streptophyta</taxon>
        <taxon>Embryophyta</taxon>
        <taxon>Tracheophyta</taxon>
        <taxon>Spermatophyta</taxon>
        <taxon>Magnoliopsida</taxon>
        <taxon>eudicotyledons</taxon>
        <taxon>Gunneridae</taxon>
        <taxon>Pentapetalae</taxon>
        <taxon>asterids</taxon>
        <taxon>campanulids</taxon>
        <taxon>Asterales</taxon>
        <taxon>Asteraceae</taxon>
        <taxon>Asteroideae</taxon>
        <taxon>Heliantheae alliance</taxon>
        <taxon>Heliantheae</taxon>
        <taxon>Ambrosia</taxon>
    </lineage>
</organism>
<feature type="region of interest" description="Disordered" evidence="1">
    <location>
        <begin position="52"/>
        <end position="81"/>
    </location>
</feature>
<evidence type="ECO:0000313" key="3">
    <source>
        <dbReference type="Proteomes" id="UP001206925"/>
    </source>
</evidence>
<comment type="caution">
    <text evidence="2">The sequence shown here is derived from an EMBL/GenBank/DDBJ whole genome shotgun (WGS) entry which is preliminary data.</text>
</comment>
<reference evidence="2" key="1">
    <citation type="submission" date="2022-06" db="EMBL/GenBank/DDBJ databases">
        <title>Uncovering the hologenomic basis of an extraordinary plant invasion.</title>
        <authorList>
            <person name="Bieker V.C."/>
            <person name="Martin M.D."/>
            <person name="Gilbert T."/>
            <person name="Hodgins K."/>
            <person name="Battlay P."/>
            <person name="Petersen B."/>
            <person name="Wilson J."/>
        </authorList>
    </citation>
    <scope>NUCLEOTIDE SEQUENCE</scope>
    <source>
        <strain evidence="2">AA19_3_7</strain>
        <tissue evidence="2">Leaf</tissue>
    </source>
</reference>
<accession>A0AAD5GUM3</accession>
<feature type="non-terminal residue" evidence="2">
    <location>
        <position position="1"/>
    </location>
</feature>
<gene>
    <name evidence="2" type="ORF">M8C21_032314</name>
</gene>
<name>A0AAD5GUM3_AMBAR</name>
<dbReference type="Proteomes" id="UP001206925">
    <property type="component" value="Unassembled WGS sequence"/>
</dbReference>
<feature type="compositionally biased region" description="Basic and acidic residues" evidence="1">
    <location>
        <begin position="59"/>
        <end position="70"/>
    </location>
</feature>
<feature type="compositionally biased region" description="Basic and acidic residues" evidence="1">
    <location>
        <begin position="30"/>
        <end position="39"/>
    </location>
</feature>
<feature type="region of interest" description="Disordered" evidence="1">
    <location>
        <begin position="1"/>
        <end position="39"/>
    </location>
</feature>
<proteinExistence type="predicted"/>
<evidence type="ECO:0000256" key="1">
    <source>
        <dbReference type="SAM" id="MobiDB-lite"/>
    </source>
</evidence>
<dbReference type="EMBL" id="JAMZMK010000739">
    <property type="protein sequence ID" value="KAI7755875.1"/>
    <property type="molecule type" value="Genomic_DNA"/>
</dbReference>
<feature type="compositionally biased region" description="Basic and acidic residues" evidence="1">
    <location>
        <begin position="1"/>
        <end position="15"/>
    </location>
</feature>
<evidence type="ECO:0000313" key="2">
    <source>
        <dbReference type="EMBL" id="KAI7755875.1"/>
    </source>
</evidence>